<dbReference type="Proteomes" id="UP000009096">
    <property type="component" value="Chromosome 3"/>
</dbReference>
<gene>
    <name evidence="2" type="ORF">FVEG_15650</name>
</gene>
<organism evidence="2 3">
    <name type="scientific">Gibberella moniliformis (strain M3125 / FGSC 7600)</name>
    <name type="common">Maize ear and stalk rot fungus</name>
    <name type="synonym">Fusarium verticillioides</name>
    <dbReference type="NCBI Taxonomy" id="334819"/>
    <lineage>
        <taxon>Eukaryota</taxon>
        <taxon>Fungi</taxon>
        <taxon>Dikarya</taxon>
        <taxon>Ascomycota</taxon>
        <taxon>Pezizomycotina</taxon>
        <taxon>Sordariomycetes</taxon>
        <taxon>Hypocreomycetidae</taxon>
        <taxon>Hypocreales</taxon>
        <taxon>Nectriaceae</taxon>
        <taxon>Fusarium</taxon>
        <taxon>Fusarium fujikuroi species complex</taxon>
    </lineage>
</organism>
<dbReference type="EMBL" id="DS022247">
    <property type="protein sequence ID" value="EWG44425.1"/>
    <property type="molecule type" value="Genomic_DNA"/>
</dbReference>
<dbReference type="KEGG" id="fvr:FVEG_15650"/>
<feature type="compositionally biased region" description="Polar residues" evidence="1">
    <location>
        <begin position="61"/>
        <end position="74"/>
    </location>
</feature>
<name>W7MA35_GIBM7</name>
<reference evidence="2 3" key="1">
    <citation type="journal article" date="2010" name="Nature">
        <title>Comparative genomics reveals mobile pathogenicity chromosomes in Fusarium.</title>
        <authorList>
            <person name="Ma L.J."/>
            <person name="van der Does H.C."/>
            <person name="Borkovich K.A."/>
            <person name="Coleman J.J."/>
            <person name="Daboussi M.J."/>
            <person name="Di Pietro A."/>
            <person name="Dufresne M."/>
            <person name="Freitag M."/>
            <person name="Grabherr M."/>
            <person name="Henrissat B."/>
            <person name="Houterman P.M."/>
            <person name="Kang S."/>
            <person name="Shim W.B."/>
            <person name="Woloshuk C."/>
            <person name="Xie X."/>
            <person name="Xu J.R."/>
            <person name="Antoniw J."/>
            <person name="Baker S.E."/>
            <person name="Bluhm B.H."/>
            <person name="Breakspear A."/>
            <person name="Brown D.W."/>
            <person name="Butchko R.A."/>
            <person name="Chapman S."/>
            <person name="Coulson R."/>
            <person name="Coutinho P.M."/>
            <person name="Danchin E.G."/>
            <person name="Diener A."/>
            <person name="Gale L.R."/>
            <person name="Gardiner D.M."/>
            <person name="Goff S."/>
            <person name="Hammond-Kosack K.E."/>
            <person name="Hilburn K."/>
            <person name="Hua-Van A."/>
            <person name="Jonkers W."/>
            <person name="Kazan K."/>
            <person name="Kodira C.D."/>
            <person name="Koehrsen M."/>
            <person name="Kumar L."/>
            <person name="Lee Y.H."/>
            <person name="Li L."/>
            <person name="Manners J.M."/>
            <person name="Miranda-Saavedra D."/>
            <person name="Mukherjee M."/>
            <person name="Park G."/>
            <person name="Park J."/>
            <person name="Park S.Y."/>
            <person name="Proctor R.H."/>
            <person name="Regev A."/>
            <person name="Ruiz-Roldan M.C."/>
            <person name="Sain D."/>
            <person name="Sakthikumar S."/>
            <person name="Sykes S."/>
            <person name="Schwartz D.C."/>
            <person name="Turgeon B.G."/>
            <person name="Wapinski I."/>
            <person name="Yoder O."/>
            <person name="Young S."/>
            <person name="Zeng Q."/>
            <person name="Zhou S."/>
            <person name="Galagan J."/>
            <person name="Cuomo C.A."/>
            <person name="Kistler H.C."/>
            <person name="Rep M."/>
        </authorList>
    </citation>
    <scope>NUCLEOTIDE SEQUENCE [LARGE SCALE GENOMIC DNA]</scope>
    <source>
        <strain evidence="3">M3125 / FGSC 7600</strain>
    </source>
</reference>
<evidence type="ECO:0000313" key="2">
    <source>
        <dbReference type="EMBL" id="EWG44425.1"/>
    </source>
</evidence>
<evidence type="ECO:0000256" key="1">
    <source>
        <dbReference type="SAM" id="MobiDB-lite"/>
    </source>
</evidence>
<keyword evidence="3" id="KW-1185">Reference proteome</keyword>
<protein>
    <submittedName>
        <fullName evidence="2">Uncharacterized protein</fullName>
    </submittedName>
</protein>
<dbReference type="RefSeq" id="XP_018750616.1">
    <property type="nucleotide sequence ID" value="XM_018904842.1"/>
</dbReference>
<proteinExistence type="predicted"/>
<dbReference type="VEuPathDB" id="FungiDB:FVEG_15650"/>
<evidence type="ECO:0000313" key="3">
    <source>
        <dbReference type="Proteomes" id="UP000009096"/>
    </source>
</evidence>
<dbReference type="GeneID" id="30072526"/>
<sequence>MPPSQVPFSLLPQKSNIEQLTATDAGSATRPQICPSSPQPCLACKPASAFPYPPPPDDPSQRTGRSLTSPSPTRWGQRHCYNGRAGAWGARGSLSKLGPLLPDQIDDLIVLDLTWLGLGWVSLKIGTGP</sequence>
<accession>W7MA35</accession>
<feature type="region of interest" description="Disordered" evidence="1">
    <location>
        <begin position="48"/>
        <end position="78"/>
    </location>
</feature>
<dbReference type="AlphaFoldDB" id="W7MA35"/>